<protein>
    <submittedName>
        <fullName evidence="1">Uncharacterized protein</fullName>
    </submittedName>
</protein>
<comment type="caution">
    <text evidence="1">The sequence shown here is derived from an EMBL/GenBank/DDBJ whole genome shotgun (WGS) entry which is preliminary data.</text>
</comment>
<evidence type="ECO:0000313" key="1">
    <source>
        <dbReference type="EMBL" id="MDB0521894.1"/>
    </source>
</evidence>
<dbReference type="Proteomes" id="UP001143674">
    <property type="component" value="Unassembled WGS sequence"/>
</dbReference>
<reference evidence="1" key="1">
    <citation type="submission" date="2021-09" db="EMBL/GenBank/DDBJ databases">
        <title>Genomic analysis of Ralstonia spp.</title>
        <authorList>
            <person name="Aburjaile F."/>
            <person name="Ariute J.C."/>
            <person name="Pais A.K.L."/>
            <person name="Albuquerque G.M.R."/>
            <person name="Silva A.M.F."/>
            <person name="Brenig B."/>
            <person name="Azevedo V."/>
            <person name="Matiuzzi M."/>
            <person name="Ramos R."/>
            <person name="Goes-Neto A."/>
            <person name="Soares S."/>
            <person name="Iseppon A.M.B."/>
            <person name="Souza E."/>
            <person name="Gama M."/>
        </authorList>
    </citation>
    <scope>NUCLEOTIDE SEQUENCE</scope>
    <source>
        <strain evidence="1">B4</strain>
    </source>
</reference>
<sequence>MRTQLLFPPLATLPVVWLAAIGQVRLGFHVQDGWCIDVEGNATVLSKADDMMPLLPLLEVGRVQFYEHLHNVGQNCIELAGIVQSFPVALLLKFAFESSFSDYWPMKAMDWLEVSGRIAPDICESLRAMLSKSWTTQRLRHRAEAIIKNREKGS</sequence>
<dbReference type="EMBL" id="JAIVEX010000004">
    <property type="protein sequence ID" value="MDB0521894.1"/>
    <property type="molecule type" value="Genomic_DNA"/>
</dbReference>
<dbReference type="RefSeq" id="WP_184851347.1">
    <property type="nucleotide sequence ID" value="NZ_JABZEH010000002.1"/>
</dbReference>
<organism evidence="1 2">
    <name type="scientific">Ralstonia solanacearum</name>
    <name type="common">Pseudomonas solanacearum</name>
    <dbReference type="NCBI Taxonomy" id="305"/>
    <lineage>
        <taxon>Bacteria</taxon>
        <taxon>Pseudomonadati</taxon>
        <taxon>Pseudomonadota</taxon>
        <taxon>Betaproteobacteria</taxon>
        <taxon>Burkholderiales</taxon>
        <taxon>Burkholderiaceae</taxon>
        <taxon>Ralstonia</taxon>
        <taxon>Ralstonia solanacearum species complex</taxon>
    </lineage>
</organism>
<evidence type="ECO:0000313" key="2">
    <source>
        <dbReference type="Proteomes" id="UP001143674"/>
    </source>
</evidence>
<name>A0AAE3T523_RALSL</name>
<accession>A0AAE3T523</accession>
<proteinExistence type="predicted"/>
<gene>
    <name evidence="1" type="ORF">LBW55_09735</name>
</gene>
<dbReference type="AlphaFoldDB" id="A0AAE3T523"/>